<dbReference type="EMBL" id="KV427633">
    <property type="protein sequence ID" value="KZT04900.1"/>
    <property type="molecule type" value="Genomic_DNA"/>
</dbReference>
<evidence type="ECO:0000313" key="2">
    <source>
        <dbReference type="EMBL" id="KZT04900.1"/>
    </source>
</evidence>
<gene>
    <name evidence="2" type="ORF">LAESUDRAFT_246299</name>
</gene>
<dbReference type="Proteomes" id="UP000076871">
    <property type="component" value="Unassembled WGS sequence"/>
</dbReference>
<dbReference type="InterPro" id="IPR056672">
    <property type="entry name" value="DUF7770"/>
</dbReference>
<dbReference type="RefSeq" id="XP_040762640.1">
    <property type="nucleotide sequence ID" value="XM_040901723.1"/>
</dbReference>
<feature type="domain" description="DUF7770" evidence="1">
    <location>
        <begin position="24"/>
        <end position="172"/>
    </location>
</feature>
<sequence>MADEHTFNKSYQRDRDGSSTVTAITLCGTPTTSDPHSVLHWQILLSLSNGFCVLLNMTPGAGPDGMTGTFVIASTSKDALSDPAIEFRFECAAVESFTMEEVISFLREKGMSRFRFDETGSGCRHWCGTVLERLADVGVVDSETRDAFEVCVADQRVYNADRYPLLRRGTFY</sequence>
<keyword evidence="3" id="KW-1185">Reference proteome</keyword>
<dbReference type="InParanoid" id="A0A165DHM8"/>
<dbReference type="OrthoDB" id="3527137at2759"/>
<protein>
    <recommendedName>
        <fullName evidence="1">DUF7770 domain-containing protein</fullName>
    </recommendedName>
</protein>
<dbReference type="STRING" id="1314785.A0A165DHM8"/>
<evidence type="ECO:0000313" key="3">
    <source>
        <dbReference type="Proteomes" id="UP000076871"/>
    </source>
</evidence>
<organism evidence="2 3">
    <name type="scientific">Laetiporus sulphureus 93-53</name>
    <dbReference type="NCBI Taxonomy" id="1314785"/>
    <lineage>
        <taxon>Eukaryota</taxon>
        <taxon>Fungi</taxon>
        <taxon>Dikarya</taxon>
        <taxon>Basidiomycota</taxon>
        <taxon>Agaricomycotina</taxon>
        <taxon>Agaricomycetes</taxon>
        <taxon>Polyporales</taxon>
        <taxon>Laetiporus</taxon>
    </lineage>
</organism>
<dbReference type="Pfam" id="PF24968">
    <property type="entry name" value="DUF7770"/>
    <property type="match status" value="1"/>
</dbReference>
<proteinExistence type="predicted"/>
<evidence type="ECO:0000259" key="1">
    <source>
        <dbReference type="Pfam" id="PF24968"/>
    </source>
</evidence>
<reference evidence="2 3" key="1">
    <citation type="journal article" date="2016" name="Mol. Biol. Evol.">
        <title>Comparative Genomics of Early-Diverging Mushroom-Forming Fungi Provides Insights into the Origins of Lignocellulose Decay Capabilities.</title>
        <authorList>
            <person name="Nagy L.G."/>
            <person name="Riley R."/>
            <person name="Tritt A."/>
            <person name="Adam C."/>
            <person name="Daum C."/>
            <person name="Floudas D."/>
            <person name="Sun H."/>
            <person name="Yadav J.S."/>
            <person name="Pangilinan J."/>
            <person name="Larsson K.H."/>
            <person name="Matsuura K."/>
            <person name="Barry K."/>
            <person name="Labutti K."/>
            <person name="Kuo R."/>
            <person name="Ohm R.A."/>
            <person name="Bhattacharya S.S."/>
            <person name="Shirouzu T."/>
            <person name="Yoshinaga Y."/>
            <person name="Martin F.M."/>
            <person name="Grigoriev I.V."/>
            <person name="Hibbett D.S."/>
        </authorList>
    </citation>
    <scope>NUCLEOTIDE SEQUENCE [LARGE SCALE GENOMIC DNA]</scope>
    <source>
        <strain evidence="2 3">93-53</strain>
    </source>
</reference>
<accession>A0A165DHM8</accession>
<name>A0A165DHM8_9APHY</name>
<dbReference type="GeneID" id="63818755"/>
<dbReference type="AlphaFoldDB" id="A0A165DHM8"/>